<organism evidence="1 2">
    <name type="scientific">Belliella calami</name>
    <dbReference type="NCBI Taxonomy" id="2923436"/>
    <lineage>
        <taxon>Bacteria</taxon>
        <taxon>Pseudomonadati</taxon>
        <taxon>Bacteroidota</taxon>
        <taxon>Cytophagia</taxon>
        <taxon>Cytophagales</taxon>
        <taxon>Cyclobacteriaceae</taxon>
        <taxon>Belliella</taxon>
    </lineage>
</organism>
<dbReference type="EMBL" id="JAKZGS010000024">
    <property type="protein sequence ID" value="MCH7399975.1"/>
    <property type="molecule type" value="Genomic_DNA"/>
</dbReference>
<gene>
    <name evidence="1" type="ORF">MM236_18415</name>
</gene>
<protein>
    <submittedName>
        <fullName evidence="1">Uncharacterized protein</fullName>
    </submittedName>
</protein>
<accession>A0ABS9UU83</accession>
<evidence type="ECO:0000313" key="2">
    <source>
        <dbReference type="Proteomes" id="UP001165488"/>
    </source>
</evidence>
<comment type="caution">
    <text evidence="1">The sequence shown here is derived from an EMBL/GenBank/DDBJ whole genome shotgun (WGS) entry which is preliminary data.</text>
</comment>
<proteinExistence type="predicted"/>
<dbReference type="RefSeq" id="WP_241276470.1">
    <property type="nucleotide sequence ID" value="NZ_JAKZGS010000024.1"/>
</dbReference>
<dbReference type="Proteomes" id="UP001165488">
    <property type="component" value="Unassembled WGS sequence"/>
</dbReference>
<keyword evidence="2" id="KW-1185">Reference proteome</keyword>
<evidence type="ECO:0000313" key="1">
    <source>
        <dbReference type="EMBL" id="MCH7399975.1"/>
    </source>
</evidence>
<sequence>MEKGIIEDTFHLIKKDFELQLNGQVELKEQLLAMLLPIIQHMLNREFERLLQICYRIDLDENKLKYILNESDPEQMAVELAEAIINRQIKKVEIRRKYSQS</sequence>
<name>A0ABS9UU83_9BACT</name>
<reference evidence="1" key="1">
    <citation type="submission" date="2022-03" db="EMBL/GenBank/DDBJ databases">
        <title>De novo assembled genomes of Belliella spp. (Cyclobacteriaceae) strains.</title>
        <authorList>
            <person name="Szabo A."/>
            <person name="Korponai K."/>
            <person name="Felfoldi T."/>
        </authorList>
    </citation>
    <scope>NUCLEOTIDE SEQUENCE</scope>
    <source>
        <strain evidence="1">DSM 107340</strain>
    </source>
</reference>